<reference evidence="2" key="1">
    <citation type="submission" date="2019-11" db="UniProtKB">
        <authorList>
            <consortium name="WormBaseParasite"/>
        </authorList>
    </citation>
    <scope>IDENTIFICATION</scope>
</reference>
<accession>A0A5K3G1U4</accession>
<sequence>MRVLAGLPVNGKRFAPNKAWCAWAEAHGCLPVDEEEDDDENGEVQAVCVDVGQESDDEDNVSDVHASAFKDDDNGEFDGGAAVFDENVLSFANMRFHVASETESQVSPPFEREYTDGYFETQRILIWPPAGSPNANIPSVFYFCELLGDDFYRMEFHDLYNTLFTGNVLHSMQSHSESKQTSCLCPWYNFYHHEHYSYQSRTTSVSDLGLFFSEKMLTRPILTDDFCPWSNVDGGGIWSILGGLFCERRRRNWTDSTSAENSVSGHDMAFLFNASFDVEDCDTRKECTVDEKGDEAEEEKEAEDEEEEEEVRDEEETVEEMAENNAVETLKRVDANEVEVNQDVEKSESSGEANSTLEDYRTSDVDGADEVQSD</sequence>
<name>A0A5K3G1U4_MESCO</name>
<dbReference type="AlphaFoldDB" id="A0A5K3G1U4"/>
<organism evidence="2">
    <name type="scientific">Mesocestoides corti</name>
    <name type="common">Flatworm</name>
    <dbReference type="NCBI Taxonomy" id="53468"/>
    <lineage>
        <taxon>Eukaryota</taxon>
        <taxon>Metazoa</taxon>
        <taxon>Spiralia</taxon>
        <taxon>Lophotrochozoa</taxon>
        <taxon>Platyhelminthes</taxon>
        <taxon>Cestoda</taxon>
        <taxon>Eucestoda</taxon>
        <taxon>Cyclophyllidea</taxon>
        <taxon>Mesocestoididae</taxon>
        <taxon>Mesocestoides</taxon>
    </lineage>
</organism>
<protein>
    <submittedName>
        <fullName evidence="2">Repressor of RNA polymerase III transcription MAF1</fullName>
    </submittedName>
</protein>
<proteinExistence type="predicted"/>
<feature type="region of interest" description="Disordered" evidence="1">
    <location>
        <begin position="287"/>
        <end position="374"/>
    </location>
</feature>
<evidence type="ECO:0000256" key="1">
    <source>
        <dbReference type="SAM" id="MobiDB-lite"/>
    </source>
</evidence>
<feature type="compositionally biased region" description="Acidic residues" evidence="1">
    <location>
        <begin position="292"/>
        <end position="322"/>
    </location>
</feature>
<evidence type="ECO:0000313" key="2">
    <source>
        <dbReference type="WBParaSite" id="MCU_014365-RA"/>
    </source>
</evidence>
<dbReference type="WBParaSite" id="MCU_014365-RA">
    <property type="protein sequence ID" value="MCU_014365-RA"/>
    <property type="gene ID" value="MCU_014365"/>
</dbReference>